<dbReference type="GO" id="GO:0004553">
    <property type="term" value="F:hydrolase activity, hydrolyzing O-glycosyl compounds"/>
    <property type="evidence" value="ECO:0007669"/>
    <property type="project" value="InterPro"/>
</dbReference>
<dbReference type="PRINTS" id="PR01545">
    <property type="entry name" value="THEMAYE10DUF"/>
</dbReference>
<dbReference type="AlphaFoldDB" id="A0A4Y9F7L6"/>
<dbReference type="InterPro" id="IPR017853">
    <property type="entry name" value="GH"/>
</dbReference>
<dbReference type="InterPro" id="IPR016062">
    <property type="entry name" value="TM1410-rel"/>
</dbReference>
<dbReference type="InterPro" id="IPR004352">
    <property type="entry name" value="GH114_TIM-barrel"/>
</dbReference>
<dbReference type="EMBL" id="SJZF01000032">
    <property type="protein sequence ID" value="TFU25146.1"/>
    <property type="molecule type" value="Genomic_DNA"/>
</dbReference>
<proteinExistence type="predicted"/>
<dbReference type="GO" id="GO:0016052">
    <property type="term" value="P:carbohydrate catabolic process"/>
    <property type="evidence" value="ECO:0007669"/>
    <property type="project" value="InterPro"/>
</dbReference>
<dbReference type="Gene3D" id="3.20.20.70">
    <property type="entry name" value="Aldolase class I"/>
    <property type="match status" value="1"/>
</dbReference>
<evidence type="ECO:0000313" key="5">
    <source>
        <dbReference type="Proteomes" id="UP000297668"/>
    </source>
</evidence>
<protein>
    <recommendedName>
        <fullName evidence="6">Glycoside-hydrolase family GH114 TIM-barrel domain-containing protein</fullName>
    </recommendedName>
</protein>
<evidence type="ECO:0000259" key="2">
    <source>
        <dbReference type="Pfam" id="PF03537"/>
    </source>
</evidence>
<evidence type="ECO:0000313" key="4">
    <source>
        <dbReference type="EMBL" id="TFU25146.1"/>
    </source>
</evidence>
<dbReference type="Pfam" id="PF03537">
    <property type="entry name" value="Glyco_hydro_114"/>
    <property type="match status" value="1"/>
</dbReference>
<dbReference type="PANTHER" id="PTHR35882:SF2">
    <property type="entry name" value="PELA"/>
    <property type="match status" value="1"/>
</dbReference>
<evidence type="ECO:0000259" key="3">
    <source>
        <dbReference type="Pfam" id="PF06452"/>
    </source>
</evidence>
<comment type="caution">
    <text evidence="4">The sequence shown here is derived from an EMBL/GenBank/DDBJ whole genome shotgun (WGS) entry which is preliminary data.</text>
</comment>
<dbReference type="SUPFAM" id="SSF51445">
    <property type="entry name" value="(Trans)glycosidases"/>
    <property type="match status" value="1"/>
</dbReference>
<reference evidence="4 5" key="1">
    <citation type="submission" date="2019-03" db="EMBL/GenBank/DDBJ databases">
        <title>Thermus tengchongensis species for the arsenic transformation mechanism.</title>
        <authorList>
            <person name="Yuan G.C."/>
        </authorList>
    </citation>
    <scope>NUCLEOTIDE SEQUENCE [LARGE SCALE GENOMIC DNA]</scope>
    <source>
        <strain evidence="4 5">15W</strain>
    </source>
</reference>
<organism evidence="4 5">
    <name type="scientific">Thermus tengchongensis</name>
    <dbReference type="NCBI Taxonomy" id="1214928"/>
    <lineage>
        <taxon>Bacteria</taxon>
        <taxon>Thermotogati</taxon>
        <taxon>Deinococcota</taxon>
        <taxon>Deinococci</taxon>
        <taxon>Thermales</taxon>
        <taxon>Thermaceae</taxon>
        <taxon>Thermus</taxon>
    </lineage>
</organism>
<keyword evidence="1" id="KW-0732">Signal</keyword>
<dbReference type="PANTHER" id="PTHR35882">
    <property type="entry name" value="PELA"/>
    <property type="match status" value="1"/>
</dbReference>
<name>A0A4Y9F7L6_9DEIN</name>
<dbReference type="GO" id="GO:0030246">
    <property type="term" value="F:carbohydrate binding"/>
    <property type="evidence" value="ECO:0007669"/>
    <property type="project" value="InterPro"/>
</dbReference>
<dbReference type="InterPro" id="IPR010502">
    <property type="entry name" value="Carb-bd_dom_fam9"/>
</dbReference>
<accession>A0A4Y9F7L6</accession>
<dbReference type="Proteomes" id="UP000297668">
    <property type="component" value="Unassembled WGS sequence"/>
</dbReference>
<evidence type="ECO:0000256" key="1">
    <source>
        <dbReference type="SAM" id="SignalP"/>
    </source>
</evidence>
<dbReference type="Pfam" id="PF06452">
    <property type="entry name" value="CBM9_1"/>
    <property type="match status" value="1"/>
</dbReference>
<dbReference type="InterPro" id="IPR013785">
    <property type="entry name" value="Aldolase_TIM"/>
</dbReference>
<feature type="domain" description="Glycoside-hydrolase family GH114 TIM-barrel" evidence="2">
    <location>
        <begin position="248"/>
        <end position="469"/>
    </location>
</feature>
<feature type="signal peptide" evidence="1">
    <location>
        <begin position="1"/>
        <end position="18"/>
    </location>
</feature>
<evidence type="ECO:0008006" key="6">
    <source>
        <dbReference type="Google" id="ProtNLM"/>
    </source>
</evidence>
<feature type="domain" description="Carbohydrate-binding" evidence="3">
    <location>
        <begin position="61"/>
        <end position="166"/>
    </location>
</feature>
<dbReference type="RefSeq" id="WP_135261036.1">
    <property type="nucleotide sequence ID" value="NZ_SJZF01000032.1"/>
</dbReference>
<gene>
    <name evidence="4" type="ORF">E0687_12210</name>
</gene>
<feature type="chain" id="PRO_5021318032" description="Glycoside-hydrolase family GH114 TIM-barrel domain-containing protein" evidence="1">
    <location>
        <begin position="19"/>
        <end position="476"/>
    </location>
</feature>
<sequence length="476" mass="53569">MRRALWFFALLTLGLGWAQVDPSHVAQAVRRTIRIGGGLEQWSGLPQYPVVLSNTFPAKPVTHGGYFSVAWDDRHLYVLGVFEQKAETVKAALPEEHPEWWNDDTMEVFLKPDPKGVEVIHLAANPKGTRFKAYTFTTDYATSGRVEASRWVLEWAIPFASLKTSPPEPGAIWAMKVGREHQAAQEYPLWPMGGDYHAPTNFGYLVFVEKLEDPQALAQRVQALLGVEPPIRSRLQDIATYAVYYGKDPQEAAKLVDFDLAIVQPYLPKESLALLKANGVRVVAYLSIGEAEPERDYGQPLPKEWLLGQNPNWGSYFVDANQKGWQELVLRLAEGYLKAGFDGLFLDTLDTADLYPQVAPGLVAIVQALRERFPEAILVQNRGFRLLPKTAELVDAVMYENLSAMYNFQEKRYVAVDGDPTPVLPYAKRGLVVLALDYALPEDVDLVRRAYVRARELGFVPYVSVIRLDRVFLHNP</sequence>
<dbReference type="SUPFAM" id="SSF49344">
    <property type="entry name" value="CBD9-like"/>
    <property type="match status" value="1"/>
</dbReference>
<dbReference type="Gene3D" id="2.60.40.1190">
    <property type="match status" value="1"/>
</dbReference>